<dbReference type="PANTHER" id="PTHR13318">
    <property type="entry name" value="PARTNER OF PAIRED, ISOFORM B-RELATED"/>
    <property type="match status" value="1"/>
</dbReference>
<protein>
    <submittedName>
        <fullName evidence="1">Leucine rich repeat-containing protein</fullName>
    </submittedName>
</protein>
<organism evidence="1 2">
    <name type="scientific">Babesia caballi</name>
    <dbReference type="NCBI Taxonomy" id="5871"/>
    <lineage>
        <taxon>Eukaryota</taxon>
        <taxon>Sar</taxon>
        <taxon>Alveolata</taxon>
        <taxon>Apicomplexa</taxon>
        <taxon>Aconoidasida</taxon>
        <taxon>Piroplasmida</taxon>
        <taxon>Babesiidae</taxon>
        <taxon>Babesia</taxon>
    </lineage>
</organism>
<reference evidence="1 2" key="1">
    <citation type="submission" date="2021-06" db="EMBL/GenBank/DDBJ databases">
        <title>Genome sequence of Babesia caballi.</title>
        <authorList>
            <person name="Yamagishi J."/>
            <person name="Kidaka T."/>
            <person name="Ochi A."/>
        </authorList>
    </citation>
    <scope>NUCLEOTIDE SEQUENCE [LARGE SCALE GENOMIC DNA]</scope>
    <source>
        <strain evidence="1">USDA-D6B2</strain>
    </source>
</reference>
<dbReference type="InterPro" id="IPR032675">
    <property type="entry name" value="LRR_dom_sf"/>
</dbReference>
<dbReference type="SMART" id="SM00367">
    <property type="entry name" value="LRR_CC"/>
    <property type="match status" value="3"/>
</dbReference>
<evidence type="ECO:0000313" key="1">
    <source>
        <dbReference type="EMBL" id="GIX65339.1"/>
    </source>
</evidence>
<dbReference type="Proteomes" id="UP001497744">
    <property type="component" value="Unassembled WGS sequence"/>
</dbReference>
<name>A0AAV4M3D3_BABCB</name>
<evidence type="ECO:0000313" key="2">
    <source>
        <dbReference type="Proteomes" id="UP001497744"/>
    </source>
</evidence>
<dbReference type="Gene3D" id="3.80.10.10">
    <property type="entry name" value="Ribonuclease Inhibitor"/>
    <property type="match status" value="2"/>
</dbReference>
<comment type="caution">
    <text evidence="1">The sequence shown here is derived from an EMBL/GenBank/DDBJ whole genome shotgun (WGS) entry which is preliminary data.</text>
</comment>
<sequence>MCRRCVNVQLLDVSGWDRWSDRIVMRLEHCRRMGQFQRLRILLMRGCAVITDSAVRGLLESLGSSLQHLDLQDCLRLGAACLPPCLDELKVLLFGYQKRRGKLAEGDIVTQIIGKKRLIAPKLEWLSLQNRLEARSLEGIERLAGTLKVLDLRGCSEIPSVEYKRCATLRGLKQLFVGTALGSDVVCEIARGCRELQVLDLSGSELSPHGIELICANLGSLEKLKLTRCTSLTNTALCSLLGSLRKLSLLDVSHCWKLSDSIVSILPPIASTNDLHVGVHNCSLDDTGLAIAISDRRRNSSATVKMSRHQELQVTPVGNKYS</sequence>
<dbReference type="EMBL" id="BPLF01000004">
    <property type="protein sequence ID" value="GIX65339.1"/>
    <property type="molecule type" value="Genomic_DNA"/>
</dbReference>
<dbReference type="RefSeq" id="XP_067717408.1">
    <property type="nucleotide sequence ID" value="XM_067861307.1"/>
</dbReference>
<proteinExistence type="predicted"/>
<dbReference type="GO" id="GO:0019005">
    <property type="term" value="C:SCF ubiquitin ligase complex"/>
    <property type="evidence" value="ECO:0007669"/>
    <property type="project" value="TreeGrafter"/>
</dbReference>
<dbReference type="GO" id="GO:0031146">
    <property type="term" value="P:SCF-dependent proteasomal ubiquitin-dependent protein catabolic process"/>
    <property type="evidence" value="ECO:0007669"/>
    <property type="project" value="TreeGrafter"/>
</dbReference>
<gene>
    <name evidence="1" type="ORF">BcabD6B2_47740</name>
</gene>
<dbReference type="InterPro" id="IPR006553">
    <property type="entry name" value="Leu-rich_rpt_Cys-con_subtyp"/>
</dbReference>
<dbReference type="SUPFAM" id="SSF52047">
    <property type="entry name" value="RNI-like"/>
    <property type="match status" value="1"/>
</dbReference>
<accession>A0AAV4M3D3</accession>
<dbReference type="AlphaFoldDB" id="A0AAV4M3D3"/>
<dbReference type="GeneID" id="94196820"/>
<keyword evidence="2" id="KW-1185">Reference proteome</keyword>